<gene>
    <name evidence="2" type="ORF">DXH95_08490</name>
</gene>
<dbReference type="AlphaFoldDB" id="A0A371BIE4"/>
<comment type="caution">
    <text evidence="2">The sequence shown here is derived from an EMBL/GenBank/DDBJ whole genome shotgun (WGS) entry which is preliminary data.</text>
</comment>
<evidence type="ECO:0000259" key="1">
    <source>
        <dbReference type="PROSITE" id="PS50943"/>
    </source>
</evidence>
<accession>A0A371BIE4</accession>
<dbReference type="OrthoDB" id="7404022at2"/>
<evidence type="ECO:0000313" key="2">
    <source>
        <dbReference type="EMBL" id="RDV07374.1"/>
    </source>
</evidence>
<dbReference type="RefSeq" id="WP_115548919.1">
    <property type="nucleotide sequence ID" value="NZ_QRGP01000001.1"/>
</dbReference>
<evidence type="ECO:0000313" key="3">
    <source>
        <dbReference type="Proteomes" id="UP000263833"/>
    </source>
</evidence>
<proteinExistence type="predicted"/>
<dbReference type="GO" id="GO:0003677">
    <property type="term" value="F:DNA binding"/>
    <property type="evidence" value="ECO:0007669"/>
    <property type="project" value="InterPro"/>
</dbReference>
<dbReference type="SUPFAM" id="SSF47413">
    <property type="entry name" value="lambda repressor-like DNA-binding domains"/>
    <property type="match status" value="1"/>
</dbReference>
<sequence length="187" mass="20655">MLHRIREVRRAKGYTLLDVAERCDPPTTAQTIGRLETGTRTLSLDWLNRIADALGVDASELVQLPDQEELPVAAHLGIDGVQAPTKTDTMVAPRLVGEMVGLRVMDSIGDYRRGDEIWCEQMPPERFAEALNCDILVPRPAGRFLFGRLLGREDGKLHLLPLAAGARQQVVADPAWIARASKLVRSL</sequence>
<dbReference type="SMART" id="SM00530">
    <property type="entry name" value="HTH_XRE"/>
    <property type="match status" value="1"/>
</dbReference>
<dbReference type="Gene3D" id="1.10.260.40">
    <property type="entry name" value="lambda repressor-like DNA-binding domains"/>
    <property type="match status" value="1"/>
</dbReference>
<dbReference type="InterPro" id="IPR001387">
    <property type="entry name" value="Cro/C1-type_HTH"/>
</dbReference>
<protein>
    <submittedName>
        <fullName evidence="2">XRE family transcriptional regulator</fullName>
    </submittedName>
</protein>
<dbReference type="EMBL" id="QRGP01000001">
    <property type="protein sequence ID" value="RDV07374.1"/>
    <property type="molecule type" value="Genomic_DNA"/>
</dbReference>
<feature type="domain" description="HTH cro/C1-type" evidence="1">
    <location>
        <begin position="5"/>
        <end position="61"/>
    </location>
</feature>
<dbReference type="PROSITE" id="PS50943">
    <property type="entry name" value="HTH_CROC1"/>
    <property type="match status" value="1"/>
</dbReference>
<dbReference type="Pfam" id="PF01381">
    <property type="entry name" value="HTH_3"/>
    <property type="match status" value="1"/>
</dbReference>
<dbReference type="Proteomes" id="UP000263833">
    <property type="component" value="Unassembled WGS sequence"/>
</dbReference>
<keyword evidence="3" id="KW-1185">Reference proteome</keyword>
<organism evidence="2 3">
    <name type="scientific">Sphingorhabdus pulchriflava</name>
    <dbReference type="NCBI Taxonomy" id="2292257"/>
    <lineage>
        <taxon>Bacteria</taxon>
        <taxon>Pseudomonadati</taxon>
        <taxon>Pseudomonadota</taxon>
        <taxon>Alphaproteobacteria</taxon>
        <taxon>Sphingomonadales</taxon>
        <taxon>Sphingomonadaceae</taxon>
        <taxon>Sphingorhabdus</taxon>
    </lineage>
</organism>
<reference evidence="3" key="1">
    <citation type="submission" date="2018-08" db="EMBL/GenBank/DDBJ databases">
        <authorList>
            <person name="Kim S.-J."/>
            <person name="Jung G.-Y."/>
        </authorList>
    </citation>
    <scope>NUCLEOTIDE SEQUENCE [LARGE SCALE GENOMIC DNA]</scope>
    <source>
        <strain evidence="3">GY_G</strain>
    </source>
</reference>
<name>A0A371BIE4_9SPHN</name>
<dbReference type="InterPro" id="IPR010982">
    <property type="entry name" value="Lambda_DNA-bd_dom_sf"/>
</dbReference>
<dbReference type="CDD" id="cd00093">
    <property type="entry name" value="HTH_XRE"/>
    <property type="match status" value="1"/>
</dbReference>